<dbReference type="PANTHER" id="PTHR42699:SF1">
    <property type="entry name" value="CYSTATHIONINE GAMMA-SYNTHASE-RELATED"/>
    <property type="match status" value="1"/>
</dbReference>
<keyword evidence="5" id="KW-1185">Reference proteome</keyword>
<dbReference type="InterPro" id="IPR015422">
    <property type="entry name" value="PyrdxlP-dep_Trfase_small"/>
</dbReference>
<sequence length="504" mass="55861">MFGCRRIAESWELASEDLRAKIGHAFGACPAPPIRASAEACRAFLAARSVPARVAPLLLPNDSNAAPVHVVLFPEQHFPFAKQFWQHTGMGVSSRLTEYCLNILQRQPEAKQTPSPELLRHARMPSKTTNKHYAAKPKRCPISLTNCHDEPLNPKNGDGELSESFEKDHAVYLEERYGRNLNRCDAAHAKIALRRRIAGLRDVAIGKEASVAGSIRGAAVTEDDVFLYQTGMAAIWAAHQLALGALGEKKSVCFGFPYADTVKILEKWGPGCHFFGHGLDTTIDELEALLEEQQAIDPASPPVLALFTEFPSNPLLRSANLPRLRQLADKYDFLIVIDDTIGNFVNVEVLPYADIVVTSLTKVFSGDSNVMGGSLVLNSARKHYVTLKAHLSRTYEDTYFEEDAIFMERNSRDFVRRVAVIDANAEAVCDFLHAAMQSPSPVVRQIYYPKWQTPENYDACRVTGERHGGYGGLFSLDFVSAATSTARQGYRSLEPVASYFYSHL</sequence>
<comment type="similarity">
    <text evidence="3">Belongs to the trans-sulfuration enzymes family.</text>
</comment>
<dbReference type="GO" id="GO:0019346">
    <property type="term" value="P:transsulfuration"/>
    <property type="evidence" value="ECO:0007669"/>
    <property type="project" value="InterPro"/>
</dbReference>
<dbReference type="Proteomes" id="UP000298061">
    <property type="component" value="Unassembled WGS sequence"/>
</dbReference>
<dbReference type="GO" id="GO:0003962">
    <property type="term" value="F:cystathionine gamma-synthase activity"/>
    <property type="evidence" value="ECO:0007669"/>
    <property type="project" value="TreeGrafter"/>
</dbReference>
<gene>
    <name evidence="4" type="ORF">EWM64_g6049</name>
</gene>
<evidence type="ECO:0008006" key="6">
    <source>
        <dbReference type="Google" id="ProtNLM"/>
    </source>
</evidence>
<dbReference type="Pfam" id="PF01053">
    <property type="entry name" value="Cys_Met_Meta_PP"/>
    <property type="match status" value="1"/>
</dbReference>
<dbReference type="InterPro" id="IPR051750">
    <property type="entry name" value="Trans-sulfuration_enzymes"/>
</dbReference>
<evidence type="ECO:0000256" key="3">
    <source>
        <dbReference type="RuleBase" id="RU362118"/>
    </source>
</evidence>
<dbReference type="AlphaFoldDB" id="A0A4Y9ZWV3"/>
<protein>
    <recommendedName>
        <fullName evidence="6">Cystathionine gamma-synthase</fullName>
    </recommendedName>
</protein>
<dbReference type="OrthoDB" id="10047078at2759"/>
<dbReference type="PANTHER" id="PTHR42699">
    <property type="match status" value="1"/>
</dbReference>
<accession>A0A4Y9ZWV3</accession>
<reference evidence="4 5" key="1">
    <citation type="submission" date="2019-02" db="EMBL/GenBank/DDBJ databases">
        <title>Genome sequencing of the rare red list fungi Hericium alpestre (H. flagellum).</title>
        <authorList>
            <person name="Buettner E."/>
            <person name="Kellner H."/>
        </authorList>
    </citation>
    <scope>NUCLEOTIDE SEQUENCE [LARGE SCALE GENOMIC DNA]</scope>
    <source>
        <strain evidence="4 5">DSM 108284</strain>
    </source>
</reference>
<keyword evidence="2 3" id="KW-0663">Pyridoxal phosphate</keyword>
<dbReference type="InterPro" id="IPR015421">
    <property type="entry name" value="PyrdxlP-dep_Trfase_major"/>
</dbReference>
<dbReference type="FunFam" id="3.40.640.10:FF:000094">
    <property type="entry name" value="Probable cystathionine gamma-synthase"/>
    <property type="match status" value="1"/>
</dbReference>
<dbReference type="Gene3D" id="3.90.1150.10">
    <property type="entry name" value="Aspartate Aminotransferase, domain 1"/>
    <property type="match status" value="1"/>
</dbReference>
<dbReference type="EMBL" id="SFCI01000780">
    <property type="protein sequence ID" value="TFY77968.1"/>
    <property type="molecule type" value="Genomic_DNA"/>
</dbReference>
<name>A0A4Y9ZWV3_9AGAM</name>
<dbReference type="SUPFAM" id="SSF53383">
    <property type="entry name" value="PLP-dependent transferases"/>
    <property type="match status" value="1"/>
</dbReference>
<evidence type="ECO:0000256" key="1">
    <source>
        <dbReference type="ARBA" id="ARBA00001933"/>
    </source>
</evidence>
<comment type="caution">
    <text evidence="4">The sequence shown here is derived from an EMBL/GenBank/DDBJ whole genome shotgun (WGS) entry which is preliminary data.</text>
</comment>
<dbReference type="InterPro" id="IPR000277">
    <property type="entry name" value="Cys/Met-Metab_PyrdxlP-dep_enz"/>
</dbReference>
<dbReference type="STRING" id="135208.A0A4Y9ZWV3"/>
<proteinExistence type="inferred from homology"/>
<evidence type="ECO:0000313" key="4">
    <source>
        <dbReference type="EMBL" id="TFY77968.1"/>
    </source>
</evidence>
<organism evidence="4 5">
    <name type="scientific">Hericium alpestre</name>
    <dbReference type="NCBI Taxonomy" id="135208"/>
    <lineage>
        <taxon>Eukaryota</taxon>
        <taxon>Fungi</taxon>
        <taxon>Dikarya</taxon>
        <taxon>Basidiomycota</taxon>
        <taxon>Agaricomycotina</taxon>
        <taxon>Agaricomycetes</taxon>
        <taxon>Russulales</taxon>
        <taxon>Hericiaceae</taxon>
        <taxon>Hericium</taxon>
    </lineage>
</organism>
<evidence type="ECO:0000256" key="2">
    <source>
        <dbReference type="ARBA" id="ARBA00022898"/>
    </source>
</evidence>
<comment type="cofactor">
    <cofactor evidence="1 3">
        <name>pyridoxal 5'-phosphate</name>
        <dbReference type="ChEBI" id="CHEBI:597326"/>
    </cofactor>
</comment>
<evidence type="ECO:0000313" key="5">
    <source>
        <dbReference type="Proteomes" id="UP000298061"/>
    </source>
</evidence>
<dbReference type="GO" id="GO:0030170">
    <property type="term" value="F:pyridoxal phosphate binding"/>
    <property type="evidence" value="ECO:0007669"/>
    <property type="project" value="InterPro"/>
</dbReference>
<dbReference type="InterPro" id="IPR015424">
    <property type="entry name" value="PyrdxlP-dep_Trfase"/>
</dbReference>
<dbReference type="Gene3D" id="3.40.640.10">
    <property type="entry name" value="Type I PLP-dependent aspartate aminotransferase-like (Major domain)"/>
    <property type="match status" value="1"/>
</dbReference>